<keyword evidence="2" id="KW-1133">Transmembrane helix</keyword>
<dbReference type="EMBL" id="GG738903">
    <property type="protein sequence ID" value="EFC39013.1"/>
    <property type="molecule type" value="Genomic_DNA"/>
</dbReference>
<dbReference type="KEGG" id="ngr:NAEGRDRAFT_73244"/>
<dbReference type="OMA" id="SYWITMK"/>
<dbReference type="Pfam" id="PF07859">
    <property type="entry name" value="Abhydrolase_3"/>
    <property type="match status" value="1"/>
</dbReference>
<accession>D2VW44</accession>
<proteinExistence type="predicted"/>
<dbReference type="GeneID" id="8850806"/>
<dbReference type="InterPro" id="IPR013094">
    <property type="entry name" value="AB_hydrolase_3"/>
</dbReference>
<dbReference type="AlphaFoldDB" id="D2VW44"/>
<dbReference type="PANTHER" id="PTHR48081:SF31">
    <property type="entry name" value="STERYL ACETYL HYDROLASE MUG81-RELATED"/>
    <property type="match status" value="1"/>
</dbReference>
<sequence>MPSFEYLLARAIFPLAVFFYVVYQWLKQLCSSCDRYGTLYDEVEDTSAAQLSNESRLWNLLLRRRNLKRNSVVDYRMETRIQKNRFYPKLDDSWFGCAEKVEKIEKLRDSYWITMKNCEKRGKVMLFAHGGGFISGNPLGLDAQSIMYGIEQVNKTSKVKCSHILSIEYRLVEDPAHHENMDRRMLTHSLTDQLEDCKECFKYLIEEKGIPAQDIILTGFSAGACHLTMMAFQLMNYGDLKVWPVHSIALFSPPCDTSAKIVTKEEWKEENVIVLTRDMMELIDRCISESDRDNFSILSNMQQLESQDSEMYSKFFKSKWIINYSKHEEMAPGMEYFVKLLNSKVSNVNKDKLVVITEDYQFHCYPVVHCLIPESRRTMISVLQQCLNQ</sequence>
<dbReference type="GO" id="GO:0016787">
    <property type="term" value="F:hydrolase activity"/>
    <property type="evidence" value="ECO:0007669"/>
    <property type="project" value="UniProtKB-KW"/>
</dbReference>
<keyword evidence="2" id="KW-0812">Transmembrane</keyword>
<dbReference type="OrthoDB" id="408631at2759"/>
<keyword evidence="2" id="KW-0472">Membrane</keyword>
<feature type="transmembrane region" description="Helical" evidence="2">
    <location>
        <begin position="7"/>
        <end position="26"/>
    </location>
</feature>
<keyword evidence="5" id="KW-1185">Reference proteome</keyword>
<dbReference type="InterPro" id="IPR029058">
    <property type="entry name" value="AB_hydrolase_fold"/>
</dbReference>
<dbReference type="SUPFAM" id="SSF53474">
    <property type="entry name" value="alpha/beta-Hydrolases"/>
    <property type="match status" value="1"/>
</dbReference>
<gene>
    <name evidence="4" type="ORF">NAEGRDRAFT_73244</name>
</gene>
<organism evidence="5">
    <name type="scientific">Naegleria gruberi</name>
    <name type="common">Amoeba</name>
    <dbReference type="NCBI Taxonomy" id="5762"/>
    <lineage>
        <taxon>Eukaryota</taxon>
        <taxon>Discoba</taxon>
        <taxon>Heterolobosea</taxon>
        <taxon>Tetramitia</taxon>
        <taxon>Eutetramitia</taxon>
        <taxon>Vahlkampfiidae</taxon>
        <taxon>Naegleria</taxon>
    </lineage>
</organism>
<reference evidence="4 5" key="1">
    <citation type="journal article" date="2010" name="Cell">
        <title>The genome of Naegleria gruberi illuminates early eukaryotic versatility.</title>
        <authorList>
            <person name="Fritz-Laylin L.K."/>
            <person name="Prochnik S.E."/>
            <person name="Ginger M.L."/>
            <person name="Dacks J.B."/>
            <person name="Carpenter M.L."/>
            <person name="Field M.C."/>
            <person name="Kuo A."/>
            <person name="Paredez A."/>
            <person name="Chapman J."/>
            <person name="Pham J."/>
            <person name="Shu S."/>
            <person name="Neupane R."/>
            <person name="Cipriano M."/>
            <person name="Mancuso J."/>
            <person name="Tu H."/>
            <person name="Salamov A."/>
            <person name="Lindquist E."/>
            <person name="Shapiro H."/>
            <person name="Lucas S."/>
            <person name="Grigoriev I.V."/>
            <person name="Cande W.Z."/>
            <person name="Fulton C."/>
            <person name="Rokhsar D.S."/>
            <person name="Dawson S.C."/>
        </authorList>
    </citation>
    <scope>NUCLEOTIDE SEQUENCE [LARGE SCALE GENOMIC DNA]</scope>
    <source>
        <strain evidence="4 5">NEG-M</strain>
    </source>
</reference>
<dbReference type="PANTHER" id="PTHR48081">
    <property type="entry name" value="AB HYDROLASE SUPERFAMILY PROTEIN C4A8.06C"/>
    <property type="match status" value="1"/>
</dbReference>
<keyword evidence="1" id="KW-0378">Hydrolase</keyword>
<dbReference type="Gene3D" id="3.40.50.1820">
    <property type="entry name" value="alpha/beta hydrolase"/>
    <property type="match status" value="1"/>
</dbReference>
<dbReference type="InParanoid" id="D2VW44"/>
<dbReference type="VEuPathDB" id="AmoebaDB:NAEGRDRAFT_73244"/>
<name>D2VW44_NAEGR</name>
<evidence type="ECO:0000313" key="5">
    <source>
        <dbReference type="Proteomes" id="UP000006671"/>
    </source>
</evidence>
<dbReference type="InterPro" id="IPR050300">
    <property type="entry name" value="GDXG_lipolytic_enzyme"/>
</dbReference>
<dbReference type="Proteomes" id="UP000006671">
    <property type="component" value="Unassembled WGS sequence"/>
</dbReference>
<protein>
    <submittedName>
        <fullName evidence="4">Predicted protein</fullName>
    </submittedName>
</protein>
<evidence type="ECO:0000256" key="1">
    <source>
        <dbReference type="ARBA" id="ARBA00022801"/>
    </source>
</evidence>
<dbReference type="RefSeq" id="XP_002671757.1">
    <property type="nucleotide sequence ID" value="XM_002671711.1"/>
</dbReference>
<evidence type="ECO:0000313" key="4">
    <source>
        <dbReference type="EMBL" id="EFC39013.1"/>
    </source>
</evidence>
<evidence type="ECO:0000256" key="2">
    <source>
        <dbReference type="SAM" id="Phobius"/>
    </source>
</evidence>
<feature type="domain" description="Alpha/beta hydrolase fold-3" evidence="3">
    <location>
        <begin position="125"/>
        <end position="295"/>
    </location>
</feature>
<evidence type="ECO:0000259" key="3">
    <source>
        <dbReference type="Pfam" id="PF07859"/>
    </source>
</evidence>